<sequence>MGAQRLWLALQSILFSMIMLLSLNDSAIATVTLSQSPPPLQPVSGSALLDTCPRGLADCGQGQVRLYAASASAAPKPRDLAAANYSALLGAPTYTGRCLSGPPSTRADQTALWSLASGDIDSNSPAQTTLAVTFSSALYAVQVEVAVASSRGSAVSEVAVRLASGQSRKVDCPPDDAPRCRGLSAAESTYTYVCNLLAPSDGVNHYDSMPSGQAIYDSDAAPPLPDGSSDADRLSSSGDAAAAMPSSRTSNDNGTASLLSPLSVHTANSLVREVQLGVDRWAVVDAVALRPPPLLPSASPPKPPKPPPSPRPPPPPPPPPAPPLYELLGISLALVNESNPSAFLSVTRDYDLVLSADAPAKVDAAALAAVFPTAVDVQVLGWDVTAPLQLVSKTPSSVPASGVVCDAGLTAAIAADLGSRLGLTASQVNVSCISNSSGDAATAAVNGGAMSRRLLATASADSSGVHIERAAEADAALAAAAAAAGPHDAGRELQAAAVASGGGGGGAEGSTIPEDELAPGTSLREEVYDSLVAVAAKSTAVEVCLPSPEELVVSTQVRATYKVPLSEQGKQLYTGACNGSGSGSGSGSESRRMSLAGVGAGGSSGGLVGAAGCNVLPVPISVYKKQN</sequence>
<dbReference type="RefSeq" id="XP_002957754.1">
    <property type="nucleotide sequence ID" value="XM_002957708.1"/>
</dbReference>
<feature type="region of interest" description="Disordered" evidence="1">
    <location>
        <begin position="214"/>
        <end position="254"/>
    </location>
</feature>
<dbReference type="GeneID" id="9620774"/>
<dbReference type="OrthoDB" id="10691417at2759"/>
<dbReference type="PANTHER" id="PTHR45691">
    <property type="entry name" value="PROTEIN DIAPHANOUS"/>
    <property type="match status" value="1"/>
</dbReference>
<evidence type="ECO:0000256" key="1">
    <source>
        <dbReference type="SAM" id="MobiDB-lite"/>
    </source>
</evidence>
<protein>
    <recommendedName>
        <fullName evidence="5">Pherophorin domain-containing protein</fullName>
    </recommendedName>
</protein>
<feature type="region of interest" description="Disordered" evidence="1">
    <location>
        <begin position="293"/>
        <end position="322"/>
    </location>
</feature>
<dbReference type="InParanoid" id="D8UGE8"/>
<dbReference type="KEGG" id="vcn:VOLCADRAFT_98839"/>
<dbReference type="AlphaFoldDB" id="D8UGE8"/>
<organism evidence="4">
    <name type="scientific">Volvox carteri f. nagariensis</name>
    <dbReference type="NCBI Taxonomy" id="3068"/>
    <lineage>
        <taxon>Eukaryota</taxon>
        <taxon>Viridiplantae</taxon>
        <taxon>Chlorophyta</taxon>
        <taxon>core chlorophytes</taxon>
        <taxon>Chlorophyceae</taxon>
        <taxon>CS clade</taxon>
        <taxon>Chlamydomonadales</taxon>
        <taxon>Volvocaceae</taxon>
        <taxon>Volvox</taxon>
    </lineage>
</organism>
<evidence type="ECO:0000313" key="3">
    <source>
        <dbReference type="EMBL" id="EFJ41186.1"/>
    </source>
</evidence>
<reference evidence="3 4" key="1">
    <citation type="journal article" date="2010" name="Science">
        <title>Genomic analysis of organismal complexity in the multicellular green alga Volvox carteri.</title>
        <authorList>
            <person name="Prochnik S.E."/>
            <person name="Umen J."/>
            <person name="Nedelcu A.M."/>
            <person name="Hallmann A."/>
            <person name="Miller S.M."/>
            <person name="Nishii I."/>
            <person name="Ferris P."/>
            <person name="Kuo A."/>
            <person name="Mitros T."/>
            <person name="Fritz-Laylin L.K."/>
            <person name="Hellsten U."/>
            <person name="Chapman J."/>
            <person name="Simakov O."/>
            <person name="Rensing S.A."/>
            <person name="Terry A."/>
            <person name="Pangilinan J."/>
            <person name="Kapitonov V."/>
            <person name="Jurka J."/>
            <person name="Salamov A."/>
            <person name="Shapiro H."/>
            <person name="Schmutz J."/>
            <person name="Grimwood J."/>
            <person name="Lindquist E."/>
            <person name="Lucas S."/>
            <person name="Grigoriev I.V."/>
            <person name="Schmitt R."/>
            <person name="Kirk D."/>
            <person name="Rokhsar D.S."/>
        </authorList>
    </citation>
    <scope>NUCLEOTIDE SEQUENCE [LARGE SCALE GENOMIC DNA]</scope>
    <source>
        <strain evidence="4">f. Nagariensis / Eve</strain>
    </source>
</reference>
<dbReference type="Proteomes" id="UP000001058">
    <property type="component" value="Unassembled WGS sequence"/>
</dbReference>
<proteinExistence type="predicted"/>
<dbReference type="GO" id="GO:0005884">
    <property type="term" value="C:actin filament"/>
    <property type="evidence" value="ECO:0007669"/>
    <property type="project" value="TreeGrafter"/>
</dbReference>
<evidence type="ECO:0000256" key="2">
    <source>
        <dbReference type="SAM" id="SignalP"/>
    </source>
</evidence>
<feature type="signal peptide" evidence="2">
    <location>
        <begin position="1"/>
        <end position="29"/>
    </location>
</feature>
<gene>
    <name evidence="3" type="ORF">VOLCADRAFT_98839</name>
</gene>
<dbReference type="PANTHER" id="PTHR45691:SF6">
    <property type="entry name" value="PROTEIN DIAPHANOUS"/>
    <property type="match status" value="1"/>
</dbReference>
<evidence type="ECO:0008006" key="5">
    <source>
        <dbReference type="Google" id="ProtNLM"/>
    </source>
</evidence>
<keyword evidence="2" id="KW-0732">Signal</keyword>
<dbReference type="GO" id="GO:0030041">
    <property type="term" value="P:actin filament polymerization"/>
    <property type="evidence" value="ECO:0007669"/>
    <property type="project" value="TreeGrafter"/>
</dbReference>
<keyword evidence="4" id="KW-1185">Reference proteome</keyword>
<name>D8UGE8_VOLCA</name>
<accession>D8UGE8</accession>
<feature type="chain" id="PRO_5003124477" description="Pherophorin domain-containing protein" evidence="2">
    <location>
        <begin position="30"/>
        <end position="627"/>
    </location>
</feature>
<evidence type="ECO:0000313" key="4">
    <source>
        <dbReference type="Proteomes" id="UP000001058"/>
    </source>
</evidence>
<feature type="region of interest" description="Disordered" evidence="1">
    <location>
        <begin position="497"/>
        <end position="517"/>
    </location>
</feature>
<dbReference type="EMBL" id="GL378399">
    <property type="protein sequence ID" value="EFJ41186.1"/>
    <property type="molecule type" value="Genomic_DNA"/>
</dbReference>
<dbReference type="InterPro" id="IPR051412">
    <property type="entry name" value="Formin_Homology_Diaphanous_sf"/>
</dbReference>